<accession>A0ABS7QXE2</accession>
<keyword evidence="4" id="KW-1185">Reference proteome</keyword>
<dbReference type="Pfam" id="PF12697">
    <property type="entry name" value="Abhydrolase_6"/>
    <property type="match status" value="1"/>
</dbReference>
<feature type="region of interest" description="Disordered" evidence="1">
    <location>
        <begin position="1"/>
        <end position="40"/>
    </location>
</feature>
<dbReference type="PANTHER" id="PTHR43798">
    <property type="entry name" value="MONOACYLGLYCEROL LIPASE"/>
    <property type="match status" value="1"/>
</dbReference>
<evidence type="ECO:0000313" key="4">
    <source>
        <dbReference type="Proteomes" id="UP001198565"/>
    </source>
</evidence>
<dbReference type="SUPFAM" id="SSF53474">
    <property type="entry name" value="alpha/beta-Hydrolases"/>
    <property type="match status" value="1"/>
</dbReference>
<dbReference type="Gene3D" id="3.40.50.1820">
    <property type="entry name" value="alpha/beta hydrolase"/>
    <property type="match status" value="1"/>
</dbReference>
<feature type="domain" description="AB hydrolase-1" evidence="2">
    <location>
        <begin position="66"/>
        <end position="279"/>
    </location>
</feature>
<dbReference type="PANTHER" id="PTHR43798:SF33">
    <property type="entry name" value="HYDROLASE, PUTATIVE (AFU_ORTHOLOGUE AFUA_2G14860)-RELATED"/>
    <property type="match status" value="1"/>
</dbReference>
<evidence type="ECO:0000313" key="3">
    <source>
        <dbReference type="EMBL" id="MBY8886454.1"/>
    </source>
</evidence>
<dbReference type="InterPro" id="IPR000073">
    <property type="entry name" value="AB_hydrolase_1"/>
</dbReference>
<evidence type="ECO:0000259" key="2">
    <source>
        <dbReference type="Pfam" id="PF12697"/>
    </source>
</evidence>
<reference evidence="3 4" key="1">
    <citation type="submission" date="2021-08" db="EMBL/GenBank/DDBJ databases">
        <title>Streptomyces sp. PTM05 isolated from lichen.</title>
        <authorList>
            <person name="Somphong A."/>
            <person name="Phongsopitanun W."/>
            <person name="Tanasupawat S."/>
        </authorList>
    </citation>
    <scope>NUCLEOTIDE SEQUENCE [LARGE SCALE GENOMIC DNA]</scope>
    <source>
        <strain evidence="3 4">Ptm05</strain>
    </source>
</reference>
<proteinExistence type="predicted"/>
<feature type="compositionally biased region" description="Polar residues" evidence="1">
    <location>
        <begin position="1"/>
        <end position="13"/>
    </location>
</feature>
<protein>
    <submittedName>
        <fullName evidence="3">Alpha/beta hydrolase</fullName>
    </submittedName>
</protein>
<organism evidence="3 4">
    <name type="scientific">Streptantibioticus parmotrematis</name>
    <dbReference type="NCBI Taxonomy" id="2873249"/>
    <lineage>
        <taxon>Bacteria</taxon>
        <taxon>Bacillati</taxon>
        <taxon>Actinomycetota</taxon>
        <taxon>Actinomycetes</taxon>
        <taxon>Kitasatosporales</taxon>
        <taxon>Streptomycetaceae</taxon>
        <taxon>Streptantibioticus</taxon>
    </lineage>
</organism>
<dbReference type="Proteomes" id="UP001198565">
    <property type="component" value="Unassembled WGS sequence"/>
</dbReference>
<sequence length="309" mass="32613">MRATAPTQESAGQEDSRKSGSAFPPLPDAAAWQPPPPGTAHRLLAGALPTYYERWGSGGDGERPPVLLLHGGGTGAFSWWGQAPALAERYDVHVPERRGHARTPDVDGPMSYEAMADDTAAFMAAAGLRAARVVGWSDGATVALHLALRHPELVERLVVIGGGVTREGATPAADALIHDDASRELLAGMFAPQYEPLSPDGPGHFPVVFAKLLRMWRAGTGIELADLARITVPVLVMQGDDDGVRVEHSAEMVAALPDAQLAVVPGTSHALPLEKPALVTRLLLDFLGEDREARPVKMMPLGAKAPGRG</sequence>
<evidence type="ECO:0000256" key="1">
    <source>
        <dbReference type="SAM" id="MobiDB-lite"/>
    </source>
</evidence>
<dbReference type="GO" id="GO:0016787">
    <property type="term" value="F:hydrolase activity"/>
    <property type="evidence" value="ECO:0007669"/>
    <property type="project" value="UniProtKB-KW"/>
</dbReference>
<dbReference type="RefSeq" id="WP_222978664.1">
    <property type="nucleotide sequence ID" value="NZ_JAINVZ010000010.1"/>
</dbReference>
<gene>
    <name evidence="3" type="ORF">K7472_16495</name>
</gene>
<keyword evidence="3" id="KW-0378">Hydrolase</keyword>
<comment type="caution">
    <text evidence="3">The sequence shown here is derived from an EMBL/GenBank/DDBJ whole genome shotgun (WGS) entry which is preliminary data.</text>
</comment>
<name>A0ABS7QXE2_9ACTN</name>
<dbReference type="InterPro" id="IPR050266">
    <property type="entry name" value="AB_hydrolase_sf"/>
</dbReference>
<dbReference type="EMBL" id="JAINVZ010000010">
    <property type="protein sequence ID" value="MBY8886454.1"/>
    <property type="molecule type" value="Genomic_DNA"/>
</dbReference>
<dbReference type="InterPro" id="IPR029058">
    <property type="entry name" value="AB_hydrolase_fold"/>
</dbReference>